<sequence>MPNIVEVNYHQTGQSTQINPMGMRDMQARAYEARHAQYLLLKAPPASGKSRALMFLGLDKLVYQGIKKVIVAVPERSIGSSFAHTDLKSSGFFADWEPNDMYNLCMPGAEGSKGKVQTFRDFMANDEQLLICTHATLRFASEELEEKSFDNCLLAIDEFHHVSADINNRLGDILRNIMKKSSAHIVAMTGSYFRGDSVPVLPPEEEAKFEKVTYNYYEQLNGYSYLKSLGIGYHFYQGRYTEAILEVLDTDNKTILHIPNVNSGESTKDKHNEVDFILDAIGQVIKQDPETGVIYIKRFGDGKILKVADLVEDNSKERDKIVEYLRKSKNEDDIDLIIALGMAKEGFDWPYCEHALTVGYRGSLTEIIQIIGRCTRDSINKTHAQFTNLIAQPDAADDQVKLSVNNMLKAITASLLMEQVLAPNWKFKTRLSDDDKAKPGELHIRGLKEPSSKRVRDIIESDLNDLKAVILQDNQMLKAMPGNVDPEVINKVLIPKIIQVRYPDLSVEEVEEVRQQVVVDSVIKNGEIKETGDKRFIRMANTFVNIDDLHIDLIDQVNPFQKAFEILSKSVTTKVLKIIQETIEATRITITEEEVLILYPKIKEFIAMYSKKPNISSGDPLERRMAEAIIYINDQRRKHASS</sequence>
<dbReference type="AlphaFoldDB" id="A0A3E0DYG5"/>
<evidence type="ECO:0000256" key="1">
    <source>
        <dbReference type="ARBA" id="ARBA00022741"/>
    </source>
</evidence>
<evidence type="ECO:0000256" key="2">
    <source>
        <dbReference type="ARBA" id="ARBA00022840"/>
    </source>
</evidence>
<dbReference type="InterPro" id="IPR001650">
    <property type="entry name" value="Helicase_C-like"/>
</dbReference>
<dbReference type="Pfam" id="PF00270">
    <property type="entry name" value="DEAD"/>
    <property type="match status" value="1"/>
</dbReference>
<comment type="caution">
    <text evidence="4">The sequence shown here is derived from an EMBL/GenBank/DDBJ whole genome shotgun (WGS) entry which is preliminary data.</text>
</comment>
<dbReference type="GO" id="GO:0003676">
    <property type="term" value="F:nucleic acid binding"/>
    <property type="evidence" value="ECO:0007669"/>
    <property type="project" value="InterPro"/>
</dbReference>
<keyword evidence="5" id="KW-1185">Reference proteome</keyword>
<keyword evidence="1" id="KW-0547">Nucleotide-binding</keyword>
<dbReference type="Pfam" id="PF00271">
    <property type="entry name" value="Helicase_C"/>
    <property type="match status" value="1"/>
</dbReference>
<dbReference type="EMBL" id="QUNF01000005">
    <property type="protein sequence ID" value="REG90995.1"/>
    <property type="molecule type" value="Genomic_DNA"/>
</dbReference>
<gene>
    <name evidence="4" type="ORF">C8N25_105104</name>
</gene>
<evidence type="ECO:0000259" key="3">
    <source>
        <dbReference type="SMART" id="SM00487"/>
    </source>
</evidence>
<dbReference type="GO" id="GO:0004386">
    <property type="term" value="F:helicase activity"/>
    <property type="evidence" value="ECO:0007669"/>
    <property type="project" value="UniProtKB-KW"/>
</dbReference>
<dbReference type="SUPFAM" id="SSF52540">
    <property type="entry name" value="P-loop containing nucleoside triphosphate hydrolases"/>
    <property type="match status" value="1"/>
</dbReference>
<dbReference type="InterPro" id="IPR014001">
    <property type="entry name" value="Helicase_ATP-bd"/>
</dbReference>
<dbReference type="InterPro" id="IPR011545">
    <property type="entry name" value="DEAD/DEAH_box_helicase_dom"/>
</dbReference>
<organism evidence="4 5">
    <name type="scientific">Algoriphagus antarcticus</name>
    <dbReference type="NCBI Taxonomy" id="238540"/>
    <lineage>
        <taxon>Bacteria</taxon>
        <taxon>Pseudomonadati</taxon>
        <taxon>Bacteroidota</taxon>
        <taxon>Cytophagia</taxon>
        <taxon>Cytophagales</taxon>
        <taxon>Cyclobacteriaceae</taxon>
        <taxon>Algoriphagus</taxon>
    </lineage>
</organism>
<dbReference type="Proteomes" id="UP000256405">
    <property type="component" value="Unassembled WGS sequence"/>
</dbReference>
<evidence type="ECO:0000313" key="5">
    <source>
        <dbReference type="Proteomes" id="UP000256405"/>
    </source>
</evidence>
<accession>A0A3E0DYG5</accession>
<feature type="domain" description="Helicase ATP-binding" evidence="3">
    <location>
        <begin position="19"/>
        <end position="215"/>
    </location>
</feature>
<dbReference type="RefSeq" id="WP_086539608.1">
    <property type="nucleotide sequence ID" value="NZ_MSSW01000002.1"/>
</dbReference>
<keyword evidence="4" id="KW-0378">Hydrolase</keyword>
<protein>
    <submittedName>
        <fullName evidence="4">Superfamily II DNA or RNA helicase</fullName>
    </submittedName>
</protein>
<keyword evidence="2" id="KW-0067">ATP-binding</keyword>
<proteinExistence type="predicted"/>
<dbReference type="GO" id="GO:0005524">
    <property type="term" value="F:ATP binding"/>
    <property type="evidence" value="ECO:0007669"/>
    <property type="project" value="UniProtKB-KW"/>
</dbReference>
<dbReference type="InterPro" id="IPR027417">
    <property type="entry name" value="P-loop_NTPase"/>
</dbReference>
<dbReference type="SMART" id="SM00487">
    <property type="entry name" value="DEXDc"/>
    <property type="match status" value="1"/>
</dbReference>
<dbReference type="OrthoDB" id="9803860at2"/>
<evidence type="ECO:0000313" key="4">
    <source>
        <dbReference type="EMBL" id="REG90995.1"/>
    </source>
</evidence>
<name>A0A3E0DYG5_9BACT</name>
<keyword evidence="4" id="KW-0347">Helicase</keyword>
<dbReference type="Gene3D" id="3.40.50.300">
    <property type="entry name" value="P-loop containing nucleotide triphosphate hydrolases"/>
    <property type="match status" value="2"/>
</dbReference>
<reference evidence="4 5" key="1">
    <citation type="submission" date="2018-08" db="EMBL/GenBank/DDBJ databases">
        <title>Genomic Encyclopedia of Archaeal and Bacterial Type Strains, Phase II (KMG-II): from individual species to whole genera.</title>
        <authorList>
            <person name="Goeker M."/>
        </authorList>
    </citation>
    <scope>NUCLEOTIDE SEQUENCE [LARGE SCALE GENOMIC DNA]</scope>
    <source>
        <strain evidence="4 5">DSM 15986</strain>
    </source>
</reference>